<keyword evidence="4 6" id="KW-0324">Glycolysis</keyword>
<keyword evidence="9" id="KW-1185">Reference proteome</keyword>
<dbReference type="InterPro" id="IPR022896">
    <property type="entry name" value="TrioseP_Isoase_bac/euk"/>
</dbReference>
<comment type="subunit">
    <text evidence="6 7">Homodimer.</text>
</comment>
<dbReference type="GO" id="GO:0004807">
    <property type="term" value="F:triose-phosphate isomerase activity"/>
    <property type="evidence" value="ECO:0007669"/>
    <property type="project" value="UniProtKB-EC"/>
</dbReference>
<proteinExistence type="inferred from homology"/>
<feature type="active site" description="Proton acceptor" evidence="6">
    <location>
        <position position="171"/>
    </location>
</feature>
<reference evidence="8 9" key="1">
    <citation type="submission" date="2023-10" db="EMBL/GenBank/DDBJ databases">
        <title>Nicoliella lavandulae sp. nov. isolated from Lavandula angustifolia flowers.</title>
        <authorList>
            <person name="Alcantara C."/>
            <person name="Zuniga M."/>
            <person name="Landete J.M."/>
            <person name="Monedero V."/>
        </authorList>
    </citation>
    <scope>NUCLEOTIDE SEQUENCE [LARGE SCALE GENOMIC DNA]</scope>
    <source>
        <strain evidence="8 9">Es01</strain>
    </source>
</reference>
<evidence type="ECO:0000256" key="3">
    <source>
        <dbReference type="ARBA" id="ARBA00022490"/>
    </source>
</evidence>
<keyword evidence="3 6" id="KW-0963">Cytoplasm</keyword>
<comment type="caution">
    <text evidence="6">Lacks conserved residue(s) required for the propagation of feature annotation.</text>
</comment>
<dbReference type="NCBIfam" id="TIGR00419">
    <property type="entry name" value="tim"/>
    <property type="match status" value="1"/>
</dbReference>
<evidence type="ECO:0000313" key="9">
    <source>
        <dbReference type="Proteomes" id="UP001370590"/>
    </source>
</evidence>
<comment type="caution">
    <text evidence="8">The sequence shown here is derived from an EMBL/GenBank/DDBJ whole genome shotgun (WGS) entry which is preliminary data.</text>
</comment>
<evidence type="ECO:0000256" key="5">
    <source>
        <dbReference type="ARBA" id="ARBA00023235"/>
    </source>
</evidence>
<keyword evidence="5 6" id="KW-0413">Isomerase</keyword>
<dbReference type="Proteomes" id="UP001370590">
    <property type="component" value="Unassembled WGS sequence"/>
</dbReference>
<dbReference type="EC" id="5.3.1.1" evidence="6 7"/>
<keyword evidence="2 6" id="KW-0312">Gluconeogenesis</keyword>
<evidence type="ECO:0000256" key="1">
    <source>
        <dbReference type="ARBA" id="ARBA00007422"/>
    </source>
</evidence>
<feature type="binding site" evidence="6">
    <location>
        <position position="217"/>
    </location>
    <ligand>
        <name>substrate</name>
    </ligand>
</feature>
<comment type="function">
    <text evidence="6">Involved in the gluconeogenesis. Catalyzes stereospecifically the conversion of dihydroxyacetone phosphate (DHAP) to D-glyceraldehyde-3-phosphate (G3P).</text>
</comment>
<dbReference type="Gene3D" id="3.20.20.70">
    <property type="entry name" value="Aldolase class I"/>
    <property type="match status" value="1"/>
</dbReference>
<dbReference type="PROSITE" id="PS51440">
    <property type="entry name" value="TIM_2"/>
    <property type="match status" value="1"/>
</dbReference>
<dbReference type="EMBL" id="JAWMWH010000001">
    <property type="protein sequence ID" value="MEJ6400269.1"/>
    <property type="molecule type" value="Genomic_DNA"/>
</dbReference>
<dbReference type="PANTHER" id="PTHR21139">
    <property type="entry name" value="TRIOSEPHOSPHATE ISOMERASE"/>
    <property type="match status" value="1"/>
</dbReference>
<comment type="catalytic activity">
    <reaction evidence="6 7">
        <text>D-glyceraldehyde 3-phosphate = dihydroxyacetone phosphate</text>
        <dbReference type="Rhea" id="RHEA:18585"/>
        <dbReference type="ChEBI" id="CHEBI:57642"/>
        <dbReference type="ChEBI" id="CHEBI:59776"/>
        <dbReference type="EC" id="5.3.1.1"/>
    </reaction>
</comment>
<accession>A0ABU8SKG8</accession>
<dbReference type="RefSeq" id="WP_339960084.1">
    <property type="nucleotide sequence ID" value="NZ_JAWMWH010000001.1"/>
</dbReference>
<organism evidence="8 9">
    <name type="scientific">Nicoliella lavandulae</name>
    <dbReference type="NCBI Taxonomy" id="3082954"/>
    <lineage>
        <taxon>Bacteria</taxon>
        <taxon>Bacillati</taxon>
        <taxon>Bacillota</taxon>
        <taxon>Bacilli</taxon>
        <taxon>Lactobacillales</taxon>
        <taxon>Lactobacillaceae</taxon>
        <taxon>Nicoliella</taxon>
    </lineage>
</organism>
<comment type="pathway">
    <text evidence="6 7">Carbohydrate degradation; glycolysis; D-glyceraldehyde 3-phosphate from glycerone phosphate: step 1/1.</text>
</comment>
<feature type="active site" description="Electrophile" evidence="6">
    <location>
        <position position="99"/>
    </location>
</feature>
<comment type="pathway">
    <text evidence="6 7">Carbohydrate biosynthesis; gluconeogenesis.</text>
</comment>
<evidence type="ECO:0000256" key="7">
    <source>
        <dbReference type="RuleBase" id="RU363013"/>
    </source>
</evidence>
<dbReference type="InterPro" id="IPR035990">
    <property type="entry name" value="TIM_sf"/>
</dbReference>
<dbReference type="SUPFAM" id="SSF51351">
    <property type="entry name" value="Triosephosphate isomerase (TIM)"/>
    <property type="match status" value="1"/>
</dbReference>
<name>A0ABU8SKG8_9LACO</name>
<evidence type="ECO:0000256" key="6">
    <source>
        <dbReference type="HAMAP-Rule" id="MF_00147"/>
    </source>
</evidence>
<dbReference type="CDD" id="cd00311">
    <property type="entry name" value="TIM"/>
    <property type="match status" value="1"/>
</dbReference>
<feature type="binding site" evidence="6">
    <location>
        <begin position="13"/>
        <end position="15"/>
    </location>
    <ligand>
        <name>substrate</name>
    </ligand>
</feature>
<comment type="subcellular location">
    <subcellularLocation>
        <location evidence="6 7">Cytoplasm</location>
    </subcellularLocation>
</comment>
<dbReference type="Pfam" id="PF00121">
    <property type="entry name" value="TIM"/>
    <property type="match status" value="1"/>
</dbReference>
<dbReference type="InterPro" id="IPR013785">
    <property type="entry name" value="Aldolase_TIM"/>
</dbReference>
<evidence type="ECO:0000256" key="2">
    <source>
        <dbReference type="ARBA" id="ARBA00022432"/>
    </source>
</evidence>
<sequence length="253" mass="27820">MSAKQRVPFIGANWKMYLMPDQVIPYIETIKDQLPSPDQAEVMIAASPLYLWPLLDHAKGSNVIIAAENCDYHDTGAYTGEVSPKALSEMGITYSIAGHSERRHYFDEDPEIVNKKVHALLRNHINPIVCCDETLVRTETDDDVHWVVSQVIAAFKNVDASDAAKMMIAYEPRWAIGTGITASAEEAEEGCALIRQTISSIYSPALADTVRVLYGGSVTPKTVKALMAQPDIDGVLVGSASLDPNEFLKLIHY</sequence>
<evidence type="ECO:0000313" key="8">
    <source>
        <dbReference type="EMBL" id="MEJ6400269.1"/>
    </source>
</evidence>
<dbReference type="PANTHER" id="PTHR21139:SF42">
    <property type="entry name" value="TRIOSEPHOSPHATE ISOMERASE"/>
    <property type="match status" value="1"/>
</dbReference>
<evidence type="ECO:0000256" key="4">
    <source>
        <dbReference type="ARBA" id="ARBA00023152"/>
    </source>
</evidence>
<dbReference type="InterPro" id="IPR000652">
    <property type="entry name" value="Triosephosphate_isomerase"/>
</dbReference>
<feature type="binding site" evidence="6">
    <location>
        <position position="177"/>
    </location>
    <ligand>
        <name>substrate</name>
    </ligand>
</feature>
<gene>
    <name evidence="6 8" type="primary">tpiA</name>
    <name evidence="8" type="ORF">R4146_03670</name>
</gene>
<protein>
    <recommendedName>
        <fullName evidence="6 7">Triosephosphate isomerase</fullName>
        <shortName evidence="6">TIM</shortName>
        <shortName evidence="6">TPI</shortName>
        <ecNumber evidence="6 7">5.3.1.1</ecNumber>
    </recommendedName>
    <alternativeName>
        <fullName evidence="6">Triose-phosphate isomerase</fullName>
    </alternativeName>
</protein>
<comment type="similarity">
    <text evidence="1 6 7">Belongs to the triosephosphate isomerase family.</text>
</comment>
<dbReference type="HAMAP" id="MF_00147_B">
    <property type="entry name" value="TIM_B"/>
    <property type="match status" value="1"/>
</dbReference>